<gene>
    <name evidence="2" type="ORF">MMAB1_1777</name>
</gene>
<name>A0A0X3BM51_9EURY</name>
<dbReference type="AlphaFoldDB" id="A0A0X3BM51"/>
<sequence length="287" mass="32518">MNRSVEMTYRDIDWNTVWKDLYEKNAECRGSGECASIWESREKALDFLNQSRENPERIQHIIDGLPIRVESAVLDIGAGPGTLAVPLAGRVARVTAVEPAAGMVEVMEEYAAEEGVSNLSIVRKRWEDVDPAADLNGPYDIVMASYSLGMPDIRTAIEKMCKASSGRVYLFWFAGTTTWEQGMLDLWPGLHGKEYQRGPKVDVLWNVLYAMGICPNVETVRMEHTRRFPDIDAAVAEYGKQYRVRTPAQERMLRDYLAGMLSENGDDLVLSGMTTRVKIWWEVDRCR</sequence>
<organism evidence="2 3">
    <name type="scientific">Methanoculleus bourgensis</name>
    <dbReference type="NCBI Taxonomy" id="83986"/>
    <lineage>
        <taxon>Archaea</taxon>
        <taxon>Methanobacteriati</taxon>
        <taxon>Methanobacteriota</taxon>
        <taxon>Stenosarchaea group</taxon>
        <taxon>Methanomicrobia</taxon>
        <taxon>Methanomicrobiales</taxon>
        <taxon>Methanomicrobiaceae</taxon>
        <taxon>Methanoculleus</taxon>
    </lineage>
</organism>
<accession>A0A0X3BM51</accession>
<dbReference type="InterPro" id="IPR029063">
    <property type="entry name" value="SAM-dependent_MTases_sf"/>
</dbReference>
<dbReference type="Pfam" id="PF13649">
    <property type="entry name" value="Methyltransf_25"/>
    <property type="match status" value="1"/>
</dbReference>
<dbReference type="SUPFAM" id="SSF53335">
    <property type="entry name" value="S-adenosyl-L-methionine-dependent methyltransferases"/>
    <property type="match status" value="1"/>
</dbReference>
<dbReference type="Proteomes" id="UP000069850">
    <property type="component" value="Chromosome 1"/>
</dbReference>
<feature type="domain" description="Methyltransferase" evidence="1">
    <location>
        <begin position="73"/>
        <end position="162"/>
    </location>
</feature>
<dbReference type="PANTHER" id="PTHR43667:SF2">
    <property type="entry name" value="FATTY ACID C-METHYL TRANSFERASE"/>
    <property type="match status" value="1"/>
</dbReference>
<reference evidence="2 3" key="1">
    <citation type="submission" date="2016-01" db="EMBL/GenBank/DDBJ databases">
        <authorList>
            <person name="Manzoor S."/>
        </authorList>
    </citation>
    <scope>NUCLEOTIDE SEQUENCE [LARGE SCALE GENOMIC DNA]</scope>
    <source>
        <strain evidence="2">Methanoculleus sp MAB1</strain>
    </source>
</reference>
<proteinExistence type="predicted"/>
<evidence type="ECO:0000259" key="1">
    <source>
        <dbReference type="Pfam" id="PF13649"/>
    </source>
</evidence>
<dbReference type="PANTHER" id="PTHR43667">
    <property type="entry name" value="CYCLOPROPANE-FATTY-ACYL-PHOSPHOLIPID SYNTHASE"/>
    <property type="match status" value="1"/>
</dbReference>
<dbReference type="KEGG" id="mema:MMAB1_1777"/>
<evidence type="ECO:0000313" key="3">
    <source>
        <dbReference type="Proteomes" id="UP000069850"/>
    </source>
</evidence>
<dbReference type="Gene3D" id="3.40.50.150">
    <property type="entry name" value="Vaccinia Virus protein VP39"/>
    <property type="match status" value="1"/>
</dbReference>
<dbReference type="EMBL" id="LT158599">
    <property type="protein sequence ID" value="CVK32990.1"/>
    <property type="molecule type" value="Genomic_DNA"/>
</dbReference>
<dbReference type="InterPro" id="IPR041698">
    <property type="entry name" value="Methyltransf_25"/>
</dbReference>
<evidence type="ECO:0000313" key="2">
    <source>
        <dbReference type="EMBL" id="CVK32990.1"/>
    </source>
</evidence>
<dbReference type="CDD" id="cd02440">
    <property type="entry name" value="AdoMet_MTases"/>
    <property type="match status" value="1"/>
</dbReference>
<protein>
    <recommendedName>
        <fullName evidence="1">Methyltransferase domain-containing protein</fullName>
    </recommendedName>
</protein>
<dbReference type="InterPro" id="IPR050723">
    <property type="entry name" value="CFA/CMAS"/>
</dbReference>